<dbReference type="EMBL" id="ML213510">
    <property type="protein sequence ID" value="TFK51845.1"/>
    <property type="molecule type" value="Genomic_DNA"/>
</dbReference>
<reference evidence="1 2" key="1">
    <citation type="journal article" date="2019" name="Nat. Ecol. Evol.">
        <title>Megaphylogeny resolves global patterns of mushroom evolution.</title>
        <authorList>
            <person name="Varga T."/>
            <person name="Krizsan K."/>
            <person name="Foldi C."/>
            <person name="Dima B."/>
            <person name="Sanchez-Garcia M."/>
            <person name="Sanchez-Ramirez S."/>
            <person name="Szollosi G.J."/>
            <person name="Szarkandi J.G."/>
            <person name="Papp V."/>
            <person name="Albert L."/>
            <person name="Andreopoulos W."/>
            <person name="Angelini C."/>
            <person name="Antonin V."/>
            <person name="Barry K.W."/>
            <person name="Bougher N.L."/>
            <person name="Buchanan P."/>
            <person name="Buyck B."/>
            <person name="Bense V."/>
            <person name="Catcheside P."/>
            <person name="Chovatia M."/>
            <person name="Cooper J."/>
            <person name="Damon W."/>
            <person name="Desjardin D."/>
            <person name="Finy P."/>
            <person name="Geml J."/>
            <person name="Haridas S."/>
            <person name="Hughes K."/>
            <person name="Justo A."/>
            <person name="Karasinski D."/>
            <person name="Kautmanova I."/>
            <person name="Kiss B."/>
            <person name="Kocsube S."/>
            <person name="Kotiranta H."/>
            <person name="LaButti K.M."/>
            <person name="Lechner B.E."/>
            <person name="Liimatainen K."/>
            <person name="Lipzen A."/>
            <person name="Lukacs Z."/>
            <person name="Mihaltcheva S."/>
            <person name="Morgado L.N."/>
            <person name="Niskanen T."/>
            <person name="Noordeloos M.E."/>
            <person name="Ohm R.A."/>
            <person name="Ortiz-Santana B."/>
            <person name="Ovrebo C."/>
            <person name="Racz N."/>
            <person name="Riley R."/>
            <person name="Savchenko A."/>
            <person name="Shiryaev A."/>
            <person name="Soop K."/>
            <person name="Spirin V."/>
            <person name="Szebenyi C."/>
            <person name="Tomsovsky M."/>
            <person name="Tulloss R.E."/>
            <person name="Uehling J."/>
            <person name="Grigoriev I.V."/>
            <person name="Vagvolgyi C."/>
            <person name="Papp T."/>
            <person name="Martin F.M."/>
            <person name="Miettinen O."/>
            <person name="Hibbett D.S."/>
            <person name="Nagy L.G."/>
        </authorList>
    </citation>
    <scope>NUCLEOTIDE SEQUENCE [LARGE SCALE GENOMIC DNA]</scope>
    <source>
        <strain evidence="1 2">OMC1185</strain>
    </source>
</reference>
<dbReference type="Proteomes" id="UP000305948">
    <property type="component" value="Unassembled WGS sequence"/>
</dbReference>
<evidence type="ECO:0000313" key="2">
    <source>
        <dbReference type="Proteomes" id="UP000305948"/>
    </source>
</evidence>
<accession>A0A5C3N4C5</accession>
<proteinExistence type="predicted"/>
<dbReference type="AlphaFoldDB" id="A0A5C3N4C5"/>
<name>A0A5C3N4C5_9AGAM</name>
<keyword evidence="2" id="KW-1185">Reference proteome</keyword>
<sequence length="59" mass="6576">MDAALTYISCSVDCAILWAPRVEPLADDKQDLPKGFRVTNTVYGTVNLTWVSVAFLRRS</sequence>
<gene>
    <name evidence="1" type="ORF">OE88DRAFT_1658502</name>
</gene>
<evidence type="ECO:0000313" key="1">
    <source>
        <dbReference type="EMBL" id="TFK51845.1"/>
    </source>
</evidence>
<organism evidence="1 2">
    <name type="scientific">Heliocybe sulcata</name>
    <dbReference type="NCBI Taxonomy" id="5364"/>
    <lineage>
        <taxon>Eukaryota</taxon>
        <taxon>Fungi</taxon>
        <taxon>Dikarya</taxon>
        <taxon>Basidiomycota</taxon>
        <taxon>Agaricomycotina</taxon>
        <taxon>Agaricomycetes</taxon>
        <taxon>Gloeophyllales</taxon>
        <taxon>Gloeophyllaceae</taxon>
        <taxon>Heliocybe</taxon>
    </lineage>
</organism>
<protein>
    <submittedName>
        <fullName evidence="1">Uncharacterized protein</fullName>
    </submittedName>
</protein>